<keyword evidence="2" id="KW-0472">Membrane</keyword>
<keyword evidence="2" id="KW-1133">Transmembrane helix</keyword>
<dbReference type="AlphaFoldDB" id="A0A5N5X7I4"/>
<feature type="region of interest" description="Disordered" evidence="1">
    <location>
        <begin position="144"/>
        <end position="183"/>
    </location>
</feature>
<dbReference type="Proteomes" id="UP000326565">
    <property type="component" value="Unassembled WGS sequence"/>
</dbReference>
<evidence type="ECO:0000256" key="2">
    <source>
        <dbReference type="SAM" id="Phobius"/>
    </source>
</evidence>
<proteinExistence type="predicted"/>
<accession>A0A5N5X7I4</accession>
<feature type="transmembrane region" description="Helical" evidence="2">
    <location>
        <begin position="28"/>
        <end position="49"/>
    </location>
</feature>
<organism evidence="3 4">
    <name type="scientific">Aspergillus leporis</name>
    <dbReference type="NCBI Taxonomy" id="41062"/>
    <lineage>
        <taxon>Eukaryota</taxon>
        <taxon>Fungi</taxon>
        <taxon>Dikarya</taxon>
        <taxon>Ascomycota</taxon>
        <taxon>Pezizomycotina</taxon>
        <taxon>Eurotiomycetes</taxon>
        <taxon>Eurotiomycetidae</taxon>
        <taxon>Eurotiales</taxon>
        <taxon>Aspergillaceae</taxon>
        <taxon>Aspergillus</taxon>
        <taxon>Aspergillus subgen. Circumdati</taxon>
    </lineage>
</organism>
<keyword evidence="2" id="KW-0812">Transmembrane</keyword>
<evidence type="ECO:0000256" key="1">
    <source>
        <dbReference type="SAM" id="MobiDB-lite"/>
    </source>
</evidence>
<keyword evidence="4" id="KW-1185">Reference proteome</keyword>
<reference evidence="3 4" key="1">
    <citation type="submission" date="2019-04" db="EMBL/GenBank/DDBJ databases">
        <title>Friends and foes A comparative genomics study of 23 Aspergillus species from section Flavi.</title>
        <authorList>
            <consortium name="DOE Joint Genome Institute"/>
            <person name="Kjaerbolling I."/>
            <person name="Vesth T."/>
            <person name="Frisvad J.C."/>
            <person name="Nybo J.L."/>
            <person name="Theobald S."/>
            <person name="Kildgaard S."/>
            <person name="Isbrandt T."/>
            <person name="Kuo A."/>
            <person name="Sato A."/>
            <person name="Lyhne E.K."/>
            <person name="Kogle M.E."/>
            <person name="Wiebenga A."/>
            <person name="Kun R.S."/>
            <person name="Lubbers R.J."/>
            <person name="Makela M.R."/>
            <person name="Barry K."/>
            <person name="Chovatia M."/>
            <person name="Clum A."/>
            <person name="Daum C."/>
            <person name="Haridas S."/>
            <person name="He G."/>
            <person name="LaButti K."/>
            <person name="Lipzen A."/>
            <person name="Mondo S."/>
            <person name="Riley R."/>
            <person name="Salamov A."/>
            <person name="Simmons B.A."/>
            <person name="Magnuson J.K."/>
            <person name="Henrissat B."/>
            <person name="Mortensen U.H."/>
            <person name="Larsen T.O."/>
            <person name="Devries R.P."/>
            <person name="Grigoriev I.V."/>
            <person name="Machida M."/>
            <person name="Baker S.E."/>
            <person name="Andersen M.R."/>
        </authorList>
    </citation>
    <scope>NUCLEOTIDE SEQUENCE [LARGE SCALE GENOMIC DNA]</scope>
    <source>
        <strain evidence="3 4">CBS 151.66</strain>
    </source>
</reference>
<evidence type="ECO:0000313" key="4">
    <source>
        <dbReference type="Proteomes" id="UP000326565"/>
    </source>
</evidence>
<gene>
    <name evidence="3" type="ORF">BDV29DRAFT_107987</name>
</gene>
<dbReference type="EMBL" id="ML732194">
    <property type="protein sequence ID" value="KAB8075464.1"/>
    <property type="molecule type" value="Genomic_DNA"/>
</dbReference>
<sequence>MMHLYKRLVARDNTESSDDRLTPAMVDLLIALLVLVLAGITLVGALLILRRKRQSRKQSQLPVHNGQCATHHRSLTISAPPYSQHESILVYDEKRSLMENSSSPPPSPVPEIRITFPEEEDESGKRKSGRMVVVRISDAGGVGLEPCNEELPPYQSSDAERFQSLDIERMGGLKEKEDAKRWS</sequence>
<name>A0A5N5X7I4_9EURO</name>
<feature type="compositionally biased region" description="Basic and acidic residues" evidence="1">
    <location>
        <begin position="158"/>
        <end position="183"/>
    </location>
</feature>
<evidence type="ECO:0000313" key="3">
    <source>
        <dbReference type="EMBL" id="KAB8075464.1"/>
    </source>
</evidence>
<protein>
    <submittedName>
        <fullName evidence="3">Uncharacterized protein</fullName>
    </submittedName>
</protein>
<dbReference type="OrthoDB" id="5388417at2759"/>